<sequence>MPLQKALVWTLLGGYLLLPSATSFKLPMLPSLDKSLIPSVSALVLCHIHAPKLSLAADWTGRTGRVVIISLFLTLVSAPIFTVYQNAEPLIYGPTFIPGLRLYDALSMISVILVAILPFWLGLRYLNNREGHLVVLQAFVFGALFYTLPALLEVRLSPQLHNWIYGFFPHDFVQHVRAGGFRPVVFLSHGLLVGIFLSMSVIAALALWREAVRQGKTASGWVFAAIWIMIVLFLSKNLGALAIAIALSALVIFTGRRVQSTFALVIATALIIYPMLRGAGFVPVDAVYNFALSVNEERAASLKFRFDHEDALLARANEKPLFGWGSWGRNQIYDPETGRLNSVTDGVWIILIGIYGWVGYVAHFGLITIPILFNFLRRSRFGPSLVTPGLMMVLSVAMIDMIPNAGLVPYVWLIAGGLAGYVLWRPEEAADGATPVLGQGDQKGFAGGDIGPPSWVMSASGPAQRRPRRARQRRLE</sequence>
<keyword evidence="4" id="KW-1185">Reference proteome</keyword>
<feature type="transmembrane region" description="Helical" evidence="2">
    <location>
        <begin position="186"/>
        <end position="208"/>
    </location>
</feature>
<feature type="transmembrane region" description="Helical" evidence="2">
    <location>
        <begin position="347"/>
        <end position="373"/>
    </location>
</feature>
<dbReference type="OrthoDB" id="7595044at2"/>
<feature type="transmembrane region" description="Helical" evidence="2">
    <location>
        <begin position="408"/>
        <end position="424"/>
    </location>
</feature>
<feature type="compositionally biased region" description="Basic residues" evidence="1">
    <location>
        <begin position="465"/>
        <end position="476"/>
    </location>
</feature>
<name>A0A3S8U9T5_9RHOB</name>
<evidence type="ECO:0000256" key="2">
    <source>
        <dbReference type="SAM" id="Phobius"/>
    </source>
</evidence>
<gene>
    <name evidence="3" type="ORF">EI545_17730</name>
</gene>
<feature type="region of interest" description="Disordered" evidence="1">
    <location>
        <begin position="441"/>
        <end position="476"/>
    </location>
</feature>
<keyword evidence="2" id="KW-0812">Transmembrane</keyword>
<evidence type="ECO:0008006" key="5">
    <source>
        <dbReference type="Google" id="ProtNLM"/>
    </source>
</evidence>
<feature type="transmembrane region" description="Helical" evidence="2">
    <location>
        <begin position="215"/>
        <end position="232"/>
    </location>
</feature>
<feature type="transmembrane region" description="Helical" evidence="2">
    <location>
        <begin position="133"/>
        <end position="152"/>
    </location>
</feature>
<protein>
    <recommendedName>
        <fullName evidence="5">O-antigen ligase domain-containing protein</fullName>
    </recommendedName>
</protein>
<accession>A0A3S8U9T5</accession>
<keyword evidence="2" id="KW-1133">Transmembrane helix</keyword>
<evidence type="ECO:0000313" key="4">
    <source>
        <dbReference type="Proteomes" id="UP000282002"/>
    </source>
</evidence>
<dbReference type="Proteomes" id="UP000282002">
    <property type="component" value="Chromosome"/>
</dbReference>
<feature type="transmembrane region" description="Helical" evidence="2">
    <location>
        <begin position="262"/>
        <end position="282"/>
    </location>
</feature>
<keyword evidence="2" id="KW-0472">Membrane</keyword>
<dbReference type="KEGG" id="taw:EI545_17730"/>
<feature type="transmembrane region" description="Helical" evidence="2">
    <location>
        <begin position="238"/>
        <end position="255"/>
    </location>
</feature>
<feature type="transmembrane region" description="Helical" evidence="2">
    <location>
        <begin position="105"/>
        <end position="126"/>
    </location>
</feature>
<proteinExistence type="predicted"/>
<dbReference type="AlphaFoldDB" id="A0A3S8U9T5"/>
<organism evidence="3 4">
    <name type="scientific">Tabrizicola piscis</name>
    <dbReference type="NCBI Taxonomy" id="2494374"/>
    <lineage>
        <taxon>Bacteria</taxon>
        <taxon>Pseudomonadati</taxon>
        <taxon>Pseudomonadota</taxon>
        <taxon>Alphaproteobacteria</taxon>
        <taxon>Rhodobacterales</taxon>
        <taxon>Paracoccaceae</taxon>
        <taxon>Tabrizicola</taxon>
    </lineage>
</organism>
<evidence type="ECO:0000256" key="1">
    <source>
        <dbReference type="SAM" id="MobiDB-lite"/>
    </source>
</evidence>
<evidence type="ECO:0000313" key="3">
    <source>
        <dbReference type="EMBL" id="AZL60502.1"/>
    </source>
</evidence>
<feature type="transmembrane region" description="Helical" evidence="2">
    <location>
        <begin position="385"/>
        <end position="402"/>
    </location>
</feature>
<reference evidence="3 4" key="1">
    <citation type="submission" date="2018-12" db="EMBL/GenBank/DDBJ databases">
        <title>Complete genome sequencing of Tabrizicola sp. K13M18.</title>
        <authorList>
            <person name="Bae J.-W."/>
        </authorList>
    </citation>
    <scope>NUCLEOTIDE SEQUENCE [LARGE SCALE GENOMIC DNA]</scope>
    <source>
        <strain evidence="3 4">K13M18</strain>
    </source>
</reference>
<dbReference type="EMBL" id="CP034328">
    <property type="protein sequence ID" value="AZL60502.1"/>
    <property type="molecule type" value="Genomic_DNA"/>
</dbReference>
<feature type="transmembrane region" description="Helical" evidence="2">
    <location>
        <begin position="66"/>
        <end position="85"/>
    </location>
</feature>
<dbReference type="RefSeq" id="WP_125326694.1">
    <property type="nucleotide sequence ID" value="NZ_CP034328.1"/>
</dbReference>